<feature type="transmembrane region" description="Helical" evidence="5">
    <location>
        <begin position="275"/>
        <end position="294"/>
    </location>
</feature>
<dbReference type="NCBIfam" id="NF004440">
    <property type="entry name" value="PRK05777.1-3"/>
    <property type="match status" value="1"/>
</dbReference>
<dbReference type="AlphaFoldDB" id="A0A2R4MEY7"/>
<dbReference type="GO" id="GO:0008137">
    <property type="term" value="F:NADH dehydrogenase (ubiquinone) activity"/>
    <property type="evidence" value="ECO:0007669"/>
    <property type="project" value="InterPro"/>
</dbReference>
<dbReference type="KEGG" id="mmyr:MXMO3_02049"/>
<keyword evidence="5" id="KW-0520">NAD</keyword>
<feature type="transmembrane region" description="Helical" evidence="5">
    <location>
        <begin position="108"/>
        <end position="125"/>
    </location>
</feature>
<dbReference type="InterPro" id="IPR010096">
    <property type="entry name" value="NADH-Q_OxRdtase_suN/2"/>
</dbReference>
<feature type="transmembrane region" description="Helical" evidence="5">
    <location>
        <begin position="42"/>
        <end position="61"/>
    </location>
</feature>
<evidence type="ECO:0000256" key="4">
    <source>
        <dbReference type="ARBA" id="ARBA00023136"/>
    </source>
</evidence>
<gene>
    <name evidence="5" type="primary">nuoN</name>
    <name evidence="8" type="ORF">MXMO3_02049</name>
</gene>
<feature type="transmembrane region" description="Helical" evidence="5">
    <location>
        <begin position="242"/>
        <end position="263"/>
    </location>
</feature>
<feature type="transmembrane region" description="Helical" evidence="5">
    <location>
        <begin position="205"/>
        <end position="230"/>
    </location>
</feature>
<keyword evidence="4 5" id="KW-0472">Membrane</keyword>
<keyword evidence="5" id="KW-0874">Quinone</keyword>
<dbReference type="InterPro" id="IPR001750">
    <property type="entry name" value="ND/Mrp_TM"/>
</dbReference>
<evidence type="ECO:0000256" key="5">
    <source>
        <dbReference type="HAMAP-Rule" id="MF_00445"/>
    </source>
</evidence>
<feature type="transmembrane region" description="Helical" evidence="5">
    <location>
        <begin position="446"/>
        <end position="464"/>
    </location>
</feature>
<comment type="function">
    <text evidence="5">NDH-1 shuttles electrons from NADH, via FMN and iron-sulfur (Fe-S) centers, to quinones in the respiratory chain. The immediate electron acceptor for the enzyme in this species is believed to be ubiquinone. Couples the redox reaction to proton translocation (for every two electrons transferred, four hydrogen ions are translocated across the cytoplasmic membrane), and thus conserves the redox energy in a proton gradient.</text>
</comment>
<dbReference type="Proteomes" id="UP000258927">
    <property type="component" value="Chromosome"/>
</dbReference>
<dbReference type="GO" id="GO:0050136">
    <property type="term" value="F:NADH dehydrogenase (quinone) (non-electrogenic) activity"/>
    <property type="evidence" value="ECO:0007669"/>
    <property type="project" value="UniProtKB-UniRule"/>
</dbReference>
<evidence type="ECO:0000256" key="3">
    <source>
        <dbReference type="ARBA" id="ARBA00022989"/>
    </source>
</evidence>
<keyword evidence="5 8" id="KW-0830">Ubiquinone</keyword>
<feature type="transmembrane region" description="Helical" evidence="5">
    <location>
        <begin position="76"/>
        <end position="96"/>
    </location>
</feature>
<reference evidence="8 9" key="1">
    <citation type="submission" date="2017-05" db="EMBL/GenBank/DDBJ databases">
        <title>Genome Analysis of Maritalea myrionectae HL2708#5.</title>
        <authorList>
            <consortium name="Cotde Inc.-PKNU"/>
            <person name="Jang D."/>
            <person name="Oh H.-M."/>
        </authorList>
    </citation>
    <scope>NUCLEOTIDE SEQUENCE [LARGE SCALE GENOMIC DNA]</scope>
    <source>
        <strain evidence="8 9">HL2708#5</strain>
    </source>
</reference>
<comment type="subunit">
    <text evidence="5">NDH-1 is composed of 14 different subunits. Subunits NuoA, H, J, K, L, M, N constitute the membrane sector of the complex.</text>
</comment>
<feature type="transmembrane region" description="Helical" evidence="5">
    <location>
        <begin position="131"/>
        <end position="150"/>
    </location>
</feature>
<dbReference type="NCBIfam" id="TIGR01770">
    <property type="entry name" value="NDH_I_N"/>
    <property type="match status" value="1"/>
</dbReference>
<keyword evidence="3 5" id="KW-1133">Transmembrane helix</keyword>
<dbReference type="EC" id="7.1.1.-" evidence="5"/>
<dbReference type="STRING" id="1122213.GCA_000423365_02347"/>
<evidence type="ECO:0000313" key="8">
    <source>
        <dbReference type="EMBL" id="AVX04570.1"/>
    </source>
</evidence>
<feature type="transmembrane region" description="Helical" evidence="5">
    <location>
        <begin position="405"/>
        <end position="426"/>
    </location>
</feature>
<keyword evidence="9" id="KW-1185">Reference proteome</keyword>
<keyword evidence="2 5" id="KW-0812">Transmembrane</keyword>
<dbReference type="Pfam" id="PF00361">
    <property type="entry name" value="Proton_antipo_M"/>
    <property type="match status" value="1"/>
</dbReference>
<feature type="domain" description="NADH:quinone oxidoreductase/Mrp antiporter transmembrane" evidence="7">
    <location>
        <begin position="127"/>
        <end position="420"/>
    </location>
</feature>
<name>A0A2R4MEY7_9HYPH</name>
<dbReference type="PANTHER" id="PTHR22773">
    <property type="entry name" value="NADH DEHYDROGENASE"/>
    <property type="match status" value="1"/>
</dbReference>
<dbReference type="EMBL" id="CP021330">
    <property type="protein sequence ID" value="AVX04570.1"/>
    <property type="molecule type" value="Genomic_DNA"/>
</dbReference>
<evidence type="ECO:0000256" key="6">
    <source>
        <dbReference type="RuleBase" id="RU000320"/>
    </source>
</evidence>
<feature type="transmembrane region" description="Helical" evidence="5">
    <location>
        <begin position="18"/>
        <end position="35"/>
    </location>
</feature>
<keyword evidence="5" id="KW-1278">Translocase</keyword>
<organism evidence="8 9">
    <name type="scientific">Maritalea myrionectae</name>
    <dbReference type="NCBI Taxonomy" id="454601"/>
    <lineage>
        <taxon>Bacteria</taxon>
        <taxon>Pseudomonadati</taxon>
        <taxon>Pseudomonadota</taxon>
        <taxon>Alphaproteobacteria</taxon>
        <taxon>Hyphomicrobiales</taxon>
        <taxon>Devosiaceae</taxon>
        <taxon>Maritalea</taxon>
    </lineage>
</organism>
<dbReference type="GO" id="GO:0042773">
    <property type="term" value="P:ATP synthesis coupled electron transport"/>
    <property type="evidence" value="ECO:0007669"/>
    <property type="project" value="InterPro"/>
</dbReference>
<keyword evidence="5" id="KW-1003">Cell membrane</keyword>
<dbReference type="GO" id="GO:0005886">
    <property type="term" value="C:plasma membrane"/>
    <property type="evidence" value="ECO:0007669"/>
    <property type="project" value="UniProtKB-SubCell"/>
</dbReference>
<proteinExistence type="inferred from homology"/>
<dbReference type="HAMAP" id="MF_00445">
    <property type="entry name" value="NDH1_NuoN_1"/>
    <property type="match status" value="1"/>
</dbReference>
<sequence>MNSDLTSFADLAPAFPELLLAIGAIVLLMVGVFASAKSANQIVLGIAMALLAATALLEVAVPVDGVLFNGAFVQDAFARFMKVLVLIGSAFALAISVSSADEHRLNKFEYPVLVILATLGMLMMISANDLISLYIGLELQSLSLYVIAAFKRDSSKATEAGLKYFVLGALSSGMLLYGASMVYGFTGHTQLDEIARAISLGEPSLGLIVGLVFVMAGLAFKVSAVPFHMWTPDVYQGVPTPVTAFFASAPKVAAMALFVRVVFDAFEPISKDWQQIVIFVSIASMVLAAFAAIGQKNIKRLIAYSSIGHVGFALVGLSAGSQIGVEGVAVYMAIYLTMTLGLFACILALKNDEGYVENIDDLAGLAQSRPFVAAGMAIIMFSLIGLPPLAGFFAKWQVFLAAIEAQLFVLAVIGVLASAVSAFYYLRVIKVMYFDEVVHQFEESAFALRLIIAISGFLIVTYYFTLGVPLTQWAQTAAGSLF</sequence>
<feature type="transmembrane region" description="Helical" evidence="5">
    <location>
        <begin position="301"/>
        <end position="323"/>
    </location>
</feature>
<feature type="transmembrane region" description="Helical" evidence="5">
    <location>
        <begin position="162"/>
        <end position="185"/>
    </location>
</feature>
<evidence type="ECO:0000256" key="2">
    <source>
        <dbReference type="ARBA" id="ARBA00022692"/>
    </source>
</evidence>
<evidence type="ECO:0000259" key="7">
    <source>
        <dbReference type="Pfam" id="PF00361"/>
    </source>
</evidence>
<feature type="transmembrane region" description="Helical" evidence="5">
    <location>
        <begin position="370"/>
        <end position="393"/>
    </location>
</feature>
<dbReference type="GO" id="GO:0012505">
    <property type="term" value="C:endomembrane system"/>
    <property type="evidence" value="ECO:0007669"/>
    <property type="project" value="UniProtKB-SubCell"/>
</dbReference>
<dbReference type="PRINTS" id="PR01434">
    <property type="entry name" value="NADHDHGNASE5"/>
</dbReference>
<comment type="catalytic activity">
    <reaction evidence="5">
        <text>a quinone + NADH + 5 H(+)(in) = a quinol + NAD(+) + 4 H(+)(out)</text>
        <dbReference type="Rhea" id="RHEA:57888"/>
        <dbReference type="ChEBI" id="CHEBI:15378"/>
        <dbReference type="ChEBI" id="CHEBI:24646"/>
        <dbReference type="ChEBI" id="CHEBI:57540"/>
        <dbReference type="ChEBI" id="CHEBI:57945"/>
        <dbReference type="ChEBI" id="CHEBI:132124"/>
    </reaction>
</comment>
<comment type="subcellular location">
    <subcellularLocation>
        <location evidence="5">Cell membrane</location>
        <topology evidence="5">Multi-pass membrane protein</topology>
    </subcellularLocation>
    <subcellularLocation>
        <location evidence="1">Endomembrane system</location>
        <topology evidence="1">Multi-pass membrane protein</topology>
    </subcellularLocation>
    <subcellularLocation>
        <location evidence="6">Membrane</location>
        <topology evidence="6">Multi-pass membrane protein</topology>
    </subcellularLocation>
</comment>
<protein>
    <recommendedName>
        <fullName evidence="5">NADH-quinone oxidoreductase subunit N</fullName>
        <ecNumber evidence="5">7.1.1.-</ecNumber>
    </recommendedName>
    <alternativeName>
        <fullName evidence="5">NADH dehydrogenase I subunit N</fullName>
    </alternativeName>
    <alternativeName>
        <fullName evidence="5">NDH-1 subunit N</fullName>
    </alternativeName>
</protein>
<evidence type="ECO:0000256" key="1">
    <source>
        <dbReference type="ARBA" id="ARBA00004127"/>
    </source>
</evidence>
<dbReference type="RefSeq" id="WP_117395786.1">
    <property type="nucleotide sequence ID" value="NZ_CP021330.1"/>
</dbReference>
<evidence type="ECO:0000313" key="9">
    <source>
        <dbReference type="Proteomes" id="UP000258927"/>
    </source>
</evidence>
<comment type="similarity">
    <text evidence="5">Belongs to the complex I subunit 2 family.</text>
</comment>
<dbReference type="GO" id="GO:0048038">
    <property type="term" value="F:quinone binding"/>
    <property type="evidence" value="ECO:0007669"/>
    <property type="project" value="UniProtKB-KW"/>
</dbReference>
<accession>A0A2R4MEY7</accession>
<keyword evidence="5" id="KW-0813">Transport</keyword>
<feature type="transmembrane region" description="Helical" evidence="5">
    <location>
        <begin position="329"/>
        <end position="349"/>
    </location>
</feature>